<dbReference type="PATRIC" id="fig|1227455.4.peg.3254"/>
<dbReference type="STRING" id="1227455.C449_16003"/>
<accession>M0MA87</accession>
<dbReference type="RefSeq" id="WP_006079055.1">
    <property type="nucleotide sequence ID" value="NZ_AOMD01000033.1"/>
</dbReference>
<keyword evidence="3" id="KW-1185">Reference proteome</keyword>
<evidence type="ECO:0000313" key="2">
    <source>
        <dbReference type="EMBL" id="EMA42661.1"/>
    </source>
</evidence>
<comment type="caution">
    <text evidence="2">The sequence shown here is derived from an EMBL/GenBank/DDBJ whole genome shotgun (WGS) entry which is preliminary data.</text>
</comment>
<proteinExistence type="predicted"/>
<evidence type="ECO:0000256" key="1">
    <source>
        <dbReference type="SAM" id="MobiDB-lite"/>
    </source>
</evidence>
<feature type="region of interest" description="Disordered" evidence="1">
    <location>
        <begin position="20"/>
        <end position="41"/>
    </location>
</feature>
<feature type="region of interest" description="Disordered" evidence="1">
    <location>
        <begin position="116"/>
        <end position="142"/>
    </location>
</feature>
<name>M0MA87_9EURY</name>
<evidence type="ECO:0008006" key="4">
    <source>
        <dbReference type="Google" id="ProtNLM"/>
    </source>
</evidence>
<dbReference type="AlphaFoldDB" id="M0MA87"/>
<dbReference type="Proteomes" id="UP000011669">
    <property type="component" value="Unassembled WGS sequence"/>
</dbReference>
<protein>
    <recommendedName>
        <fullName evidence="4">EF-hand domain-containing protein</fullName>
    </recommendedName>
</protein>
<evidence type="ECO:0000313" key="3">
    <source>
        <dbReference type="Proteomes" id="UP000011669"/>
    </source>
</evidence>
<organism evidence="2 3">
    <name type="scientific">Halococcus saccharolyticus DSM 5350</name>
    <dbReference type="NCBI Taxonomy" id="1227455"/>
    <lineage>
        <taxon>Archaea</taxon>
        <taxon>Methanobacteriati</taxon>
        <taxon>Methanobacteriota</taxon>
        <taxon>Stenosarchaea group</taxon>
        <taxon>Halobacteria</taxon>
        <taxon>Halobacteriales</taxon>
        <taxon>Halococcaceae</taxon>
        <taxon>Halococcus</taxon>
    </lineage>
</organism>
<reference evidence="2 3" key="1">
    <citation type="journal article" date="2014" name="PLoS Genet.">
        <title>Phylogenetically driven sequencing of extremely halophilic archaea reveals strategies for static and dynamic osmo-response.</title>
        <authorList>
            <person name="Becker E.A."/>
            <person name="Seitzer P.M."/>
            <person name="Tritt A."/>
            <person name="Larsen D."/>
            <person name="Krusor M."/>
            <person name="Yao A.I."/>
            <person name="Wu D."/>
            <person name="Madern D."/>
            <person name="Eisen J.A."/>
            <person name="Darling A.E."/>
            <person name="Facciotti M.T."/>
        </authorList>
    </citation>
    <scope>NUCLEOTIDE SEQUENCE [LARGE SCALE GENOMIC DNA]</scope>
    <source>
        <strain evidence="2 3">DSM 5350</strain>
    </source>
</reference>
<gene>
    <name evidence="2" type="ORF">C449_16003</name>
</gene>
<dbReference type="InParanoid" id="M0MA87"/>
<sequence>MPTTSSGETVYANPDELTSYIQTDPQSLGLSTTADEDGDGTTDWQDFLEKLQSKAKGRIDDYCRRDFELHEGETVTLDGERGTSVLSLPSPVRDVQEVRIDGSSIDTDSWHVKPASGSLVRTGGRASPVRAGPSDYPATSGAVGRHSAAARNHVAEAEWPPGYGNIEVDLDHGYQTPPPAVREAEMKLVDHTVVGMAQKREGMVVQADSFEMAVNIPVAWNAEIRGMLKSHREVGVGN</sequence>
<dbReference type="EMBL" id="AOMD01000033">
    <property type="protein sequence ID" value="EMA42661.1"/>
    <property type="molecule type" value="Genomic_DNA"/>
</dbReference>
<feature type="compositionally biased region" description="Polar residues" evidence="1">
    <location>
        <begin position="20"/>
        <end position="31"/>
    </location>
</feature>